<dbReference type="SUPFAM" id="SSF51556">
    <property type="entry name" value="Metallo-dependent hydrolases"/>
    <property type="match status" value="1"/>
</dbReference>
<comment type="caution">
    <text evidence="3">The sequence shown here is derived from an EMBL/GenBank/DDBJ whole genome shotgun (WGS) entry which is preliminary data.</text>
</comment>
<evidence type="ECO:0000259" key="2">
    <source>
        <dbReference type="Pfam" id="PF04909"/>
    </source>
</evidence>
<dbReference type="InterPro" id="IPR032466">
    <property type="entry name" value="Metal_Hydrolase"/>
</dbReference>
<dbReference type="GO" id="GO:0016787">
    <property type="term" value="F:hydrolase activity"/>
    <property type="evidence" value="ECO:0007669"/>
    <property type="project" value="InterPro"/>
</dbReference>
<evidence type="ECO:0000313" key="4">
    <source>
        <dbReference type="Proteomes" id="UP000265619"/>
    </source>
</evidence>
<keyword evidence="1" id="KW-0732">Signal</keyword>
<dbReference type="OrthoDB" id="3982782at2"/>
<protein>
    <submittedName>
        <fullName evidence="3">Amidohydrolase</fullName>
    </submittedName>
</protein>
<reference evidence="3 4" key="1">
    <citation type="submission" date="2018-09" db="EMBL/GenBank/DDBJ databases">
        <title>Acidovorax cavernicola nov. sp. isolated from Gruta de las Maravillas (Aracena, Spain).</title>
        <authorList>
            <person name="Jurado V."/>
            <person name="Gutierrez-Patricio S."/>
            <person name="Gonzalez-Pimentel J.L."/>
            <person name="Miller A.Z."/>
            <person name="Laiz L."/>
            <person name="Saiz-Jimenez C."/>
        </authorList>
    </citation>
    <scope>NUCLEOTIDE SEQUENCE [LARGE SCALE GENOMIC DNA]</scope>
    <source>
        <strain evidence="3 4">1011MAR4D40.2</strain>
    </source>
</reference>
<sequence length="300" mass="33111">MRPLTRIAAPLLAACAALTLASAHGQTTGPYSGPLFDTHLHYNQEAWDGTSGPFPPTEALARMQRNQVKAIIANSRPNAGTQTLAAARETRAAGVTVVPFVRLYRNRDDYNNWFRDETIHEMVLSELARGTASGPYRGLGEFHLYESANANGPVAKKLIALAEEKKLAVLAHVDDVAVDLLMANAPSKGRALRLIWAHTGIGGTPVERVQAMLERYPLLMGELSYRPGLTCEGGRLCPEWRALILKYPERFMVGSDTWVNQRWSAYDEIMQGYRTWLGDLPPAVAQRVAWGNATALFDLR</sequence>
<dbReference type="AlphaFoldDB" id="A0A9X8D7L9"/>
<name>A0A9X8D7L9_9BURK</name>
<dbReference type="InterPro" id="IPR006680">
    <property type="entry name" value="Amidohydro-rel"/>
</dbReference>
<dbReference type="Pfam" id="PF04909">
    <property type="entry name" value="Amidohydro_2"/>
    <property type="match status" value="1"/>
</dbReference>
<feature type="chain" id="PRO_5040869383" evidence="1">
    <location>
        <begin position="26"/>
        <end position="300"/>
    </location>
</feature>
<gene>
    <name evidence="3" type="ORF">D3H34_06200</name>
</gene>
<dbReference type="Gene3D" id="3.20.20.140">
    <property type="entry name" value="Metal-dependent hydrolases"/>
    <property type="match status" value="1"/>
</dbReference>
<evidence type="ECO:0000313" key="3">
    <source>
        <dbReference type="EMBL" id="RIX83583.1"/>
    </source>
</evidence>
<proteinExistence type="predicted"/>
<accession>A0A9X8D7L9</accession>
<dbReference type="RefSeq" id="WP_119552567.1">
    <property type="nucleotide sequence ID" value="NZ_QXMN01000004.1"/>
</dbReference>
<organism evidence="3 4">
    <name type="scientific">Acidovorax cavernicola</name>
    <dbReference type="NCBI Taxonomy" id="1675792"/>
    <lineage>
        <taxon>Bacteria</taxon>
        <taxon>Pseudomonadati</taxon>
        <taxon>Pseudomonadota</taxon>
        <taxon>Betaproteobacteria</taxon>
        <taxon>Burkholderiales</taxon>
        <taxon>Comamonadaceae</taxon>
        <taxon>Acidovorax</taxon>
    </lineage>
</organism>
<evidence type="ECO:0000256" key="1">
    <source>
        <dbReference type="SAM" id="SignalP"/>
    </source>
</evidence>
<feature type="signal peptide" evidence="1">
    <location>
        <begin position="1"/>
        <end position="25"/>
    </location>
</feature>
<dbReference type="EMBL" id="QXMN01000004">
    <property type="protein sequence ID" value="RIX83583.1"/>
    <property type="molecule type" value="Genomic_DNA"/>
</dbReference>
<keyword evidence="4" id="KW-1185">Reference proteome</keyword>
<dbReference type="Proteomes" id="UP000265619">
    <property type="component" value="Unassembled WGS sequence"/>
</dbReference>
<feature type="domain" description="Amidohydrolase-related" evidence="2">
    <location>
        <begin position="148"/>
        <end position="299"/>
    </location>
</feature>